<keyword evidence="5" id="KW-0479">Metal-binding</keyword>
<evidence type="ECO:0000256" key="11">
    <source>
        <dbReference type="RuleBase" id="RU361274"/>
    </source>
</evidence>
<evidence type="ECO:0000256" key="2">
    <source>
        <dbReference type="ARBA" id="ARBA00003215"/>
    </source>
</evidence>
<comment type="catalytic activity">
    <reaction evidence="10">
        <text>S-methyl-5'-thioadenosine + phosphate = 5-(methylsulfanyl)-alpha-D-ribose 1-phosphate + adenine</text>
        <dbReference type="Rhea" id="RHEA:11852"/>
        <dbReference type="ChEBI" id="CHEBI:16708"/>
        <dbReference type="ChEBI" id="CHEBI:17509"/>
        <dbReference type="ChEBI" id="CHEBI:43474"/>
        <dbReference type="ChEBI" id="CHEBI:58533"/>
        <dbReference type="EC" id="2.4.2.28"/>
    </reaction>
    <physiologicalReaction direction="left-to-right" evidence="10">
        <dbReference type="Rhea" id="RHEA:11853"/>
    </physiologicalReaction>
</comment>
<comment type="caution">
    <text evidence="12">The sequence shown here is derived from an EMBL/GenBank/DDBJ whole genome shotgun (WGS) entry which is preliminary data.</text>
</comment>
<dbReference type="SUPFAM" id="SSF64438">
    <property type="entry name" value="CNF1/YfiH-like putative cysteine hydrolases"/>
    <property type="match status" value="1"/>
</dbReference>
<dbReference type="GO" id="GO:0016787">
    <property type="term" value="F:hydrolase activity"/>
    <property type="evidence" value="ECO:0007669"/>
    <property type="project" value="UniProtKB-KW"/>
</dbReference>
<dbReference type="Proteomes" id="UP000599391">
    <property type="component" value="Unassembled WGS sequence"/>
</dbReference>
<comment type="similarity">
    <text evidence="3 11">Belongs to the purine nucleoside phosphorylase YfiH/LACC1 family.</text>
</comment>
<keyword evidence="7" id="KW-0862">Zinc</keyword>
<evidence type="ECO:0000256" key="10">
    <source>
        <dbReference type="ARBA" id="ARBA00049893"/>
    </source>
</evidence>
<proteinExistence type="inferred from homology"/>
<dbReference type="InterPro" id="IPR003730">
    <property type="entry name" value="Cu_polyphenol_OxRdtase"/>
</dbReference>
<organism evidence="12 13">
    <name type="scientific">Atlanticothrix silvestris CENA357</name>
    <dbReference type="NCBI Taxonomy" id="1725252"/>
    <lineage>
        <taxon>Bacteria</taxon>
        <taxon>Bacillati</taxon>
        <taxon>Cyanobacteriota</taxon>
        <taxon>Cyanophyceae</taxon>
        <taxon>Nostocales</taxon>
        <taxon>Nodulariaceae</taxon>
        <taxon>Atlanticothrix</taxon>
        <taxon>Atlanticothrix silvestris</taxon>
    </lineage>
</organism>
<dbReference type="InterPro" id="IPR011324">
    <property type="entry name" value="Cytotoxic_necrot_fac-like_cat"/>
</dbReference>
<dbReference type="GO" id="GO:0005507">
    <property type="term" value="F:copper ion binding"/>
    <property type="evidence" value="ECO:0007669"/>
    <property type="project" value="TreeGrafter"/>
</dbReference>
<evidence type="ECO:0000256" key="3">
    <source>
        <dbReference type="ARBA" id="ARBA00007353"/>
    </source>
</evidence>
<dbReference type="GO" id="GO:0017061">
    <property type="term" value="F:S-methyl-5-thioadenosine phosphorylase activity"/>
    <property type="evidence" value="ECO:0007669"/>
    <property type="project" value="UniProtKB-EC"/>
</dbReference>
<protein>
    <recommendedName>
        <fullName evidence="11">Purine nucleoside phosphorylase</fullName>
    </recommendedName>
</protein>
<dbReference type="RefSeq" id="WP_214437331.1">
    <property type="nucleotide sequence ID" value="NZ_JAECZB010000001.1"/>
</dbReference>
<keyword evidence="4" id="KW-0808">Transferase</keyword>
<dbReference type="Pfam" id="PF02578">
    <property type="entry name" value="Cu-oxidase_4"/>
    <property type="match status" value="1"/>
</dbReference>
<evidence type="ECO:0000256" key="8">
    <source>
        <dbReference type="ARBA" id="ARBA00047989"/>
    </source>
</evidence>
<sequence>MHIWHWHNWQGLPYLSCSLLEHWHHGFFTHQFWPRSPQELTNVLHPEASVYRLKQVHGNTVLTPQEVDHKVSTLEDDLAPADGLISEQPLQAVWVASADCTPVLIGDVITGQVAALHAGWRGTAAKIVPQAIARLQAQGSKLNDLRIAMGPAIAGEVYQVSVEVAAEIGSSIVPHEDAQKIVDALHELPNSPLLEDPNPGKVRLDVRRVNVLQLENLGISAEQVAIAPYCTFQTPDHFFSYRREKEKKVQWSGIVSGNNKG</sequence>
<comment type="catalytic activity">
    <reaction evidence="1">
        <text>inosine + phosphate = alpha-D-ribose 1-phosphate + hypoxanthine</text>
        <dbReference type="Rhea" id="RHEA:27646"/>
        <dbReference type="ChEBI" id="CHEBI:17368"/>
        <dbReference type="ChEBI" id="CHEBI:17596"/>
        <dbReference type="ChEBI" id="CHEBI:43474"/>
        <dbReference type="ChEBI" id="CHEBI:57720"/>
        <dbReference type="EC" id="2.4.2.1"/>
    </reaction>
    <physiologicalReaction direction="left-to-right" evidence="1">
        <dbReference type="Rhea" id="RHEA:27647"/>
    </physiologicalReaction>
</comment>
<dbReference type="InterPro" id="IPR038371">
    <property type="entry name" value="Cu_polyphenol_OxRdtase_sf"/>
</dbReference>
<evidence type="ECO:0000256" key="6">
    <source>
        <dbReference type="ARBA" id="ARBA00022801"/>
    </source>
</evidence>
<keyword evidence="13" id="KW-1185">Reference proteome</keyword>
<dbReference type="NCBIfam" id="TIGR00726">
    <property type="entry name" value="peptidoglycan editing factor PgeF"/>
    <property type="match status" value="1"/>
</dbReference>
<dbReference type="PANTHER" id="PTHR30616:SF2">
    <property type="entry name" value="PURINE NUCLEOSIDE PHOSPHORYLASE LACC1"/>
    <property type="match status" value="1"/>
</dbReference>
<comment type="catalytic activity">
    <reaction evidence="8">
        <text>adenosine + H2O + H(+) = inosine + NH4(+)</text>
        <dbReference type="Rhea" id="RHEA:24408"/>
        <dbReference type="ChEBI" id="CHEBI:15377"/>
        <dbReference type="ChEBI" id="CHEBI:15378"/>
        <dbReference type="ChEBI" id="CHEBI:16335"/>
        <dbReference type="ChEBI" id="CHEBI:17596"/>
        <dbReference type="ChEBI" id="CHEBI:28938"/>
        <dbReference type="EC" id="3.5.4.4"/>
    </reaction>
    <physiologicalReaction direction="left-to-right" evidence="8">
        <dbReference type="Rhea" id="RHEA:24409"/>
    </physiologicalReaction>
</comment>
<gene>
    <name evidence="12" type="primary">pgeF</name>
    <name evidence="12" type="ORF">I8751_01170</name>
</gene>
<comment type="function">
    <text evidence="2">Purine nucleoside enzyme that catalyzes the phosphorolysis of adenosine and inosine nucleosides, yielding D-ribose 1-phosphate and the respective free bases, adenine and hypoxanthine. Also catalyzes the phosphorolysis of S-methyl-5'-thioadenosine into adenine and S-methyl-5-thio-alpha-D-ribose 1-phosphate. Also has adenosine deaminase activity.</text>
</comment>
<dbReference type="EMBL" id="JAECZB010000001">
    <property type="protein sequence ID" value="MBH8551022.1"/>
    <property type="molecule type" value="Genomic_DNA"/>
</dbReference>
<evidence type="ECO:0000256" key="7">
    <source>
        <dbReference type="ARBA" id="ARBA00022833"/>
    </source>
</evidence>
<evidence type="ECO:0000256" key="9">
    <source>
        <dbReference type="ARBA" id="ARBA00048968"/>
    </source>
</evidence>
<dbReference type="PANTHER" id="PTHR30616">
    <property type="entry name" value="UNCHARACTERIZED PROTEIN YFIH"/>
    <property type="match status" value="1"/>
</dbReference>
<evidence type="ECO:0000256" key="1">
    <source>
        <dbReference type="ARBA" id="ARBA00000553"/>
    </source>
</evidence>
<evidence type="ECO:0000256" key="5">
    <source>
        <dbReference type="ARBA" id="ARBA00022723"/>
    </source>
</evidence>
<evidence type="ECO:0000313" key="13">
    <source>
        <dbReference type="Proteomes" id="UP000599391"/>
    </source>
</evidence>
<comment type="catalytic activity">
    <reaction evidence="9">
        <text>adenosine + phosphate = alpha-D-ribose 1-phosphate + adenine</text>
        <dbReference type="Rhea" id="RHEA:27642"/>
        <dbReference type="ChEBI" id="CHEBI:16335"/>
        <dbReference type="ChEBI" id="CHEBI:16708"/>
        <dbReference type="ChEBI" id="CHEBI:43474"/>
        <dbReference type="ChEBI" id="CHEBI:57720"/>
        <dbReference type="EC" id="2.4.2.1"/>
    </reaction>
    <physiologicalReaction direction="left-to-right" evidence="9">
        <dbReference type="Rhea" id="RHEA:27643"/>
    </physiologicalReaction>
</comment>
<evidence type="ECO:0000313" key="12">
    <source>
        <dbReference type="EMBL" id="MBH8551022.1"/>
    </source>
</evidence>
<keyword evidence="6" id="KW-0378">Hydrolase</keyword>
<evidence type="ECO:0000256" key="4">
    <source>
        <dbReference type="ARBA" id="ARBA00022679"/>
    </source>
</evidence>
<dbReference type="Gene3D" id="3.60.140.10">
    <property type="entry name" value="CNF1/YfiH-like putative cysteine hydrolases"/>
    <property type="match status" value="1"/>
</dbReference>
<dbReference type="CDD" id="cd16833">
    <property type="entry name" value="YfiH"/>
    <property type="match status" value="1"/>
</dbReference>
<reference evidence="12 13" key="1">
    <citation type="journal article" date="2021" name="Int. J. Syst. Evol. Microbiol.">
        <title>Amazonocrinis nigriterrae gen. nov., sp. nov., Atlanticothrix silvestris gen. nov., sp. nov. and Dendronalium phyllosphericum gen. nov., sp. nov., nostocacean cyanobacteria from Brazilian environments.</title>
        <authorList>
            <person name="Alvarenga D.O."/>
            <person name="Andreote A.P.D."/>
            <person name="Branco L.H.Z."/>
            <person name="Delbaje E."/>
            <person name="Cruz R.B."/>
            <person name="Varani A.M."/>
            <person name="Fiore M.F."/>
        </authorList>
    </citation>
    <scope>NUCLEOTIDE SEQUENCE [LARGE SCALE GENOMIC DNA]</scope>
    <source>
        <strain evidence="12 13">CENA357</strain>
    </source>
</reference>
<dbReference type="AlphaFoldDB" id="A0A8J7H5N6"/>
<accession>A0A8J7H5N6</accession>
<name>A0A8J7H5N6_9CYAN</name>